<proteinExistence type="predicted"/>
<evidence type="ECO:0000256" key="1">
    <source>
        <dbReference type="SAM" id="MobiDB-lite"/>
    </source>
</evidence>
<accession>A0ABU8KZZ9</accession>
<keyword evidence="3" id="KW-1185">Reference proteome</keyword>
<sequence>MDEDVAQSTYHKRQIRNKKRSGERHNQVCGDPMPRKTKRQKQPDEEHTHLAIRVERYEASVEAAINYNVYTPQTAWSSDDDDPLYRFISRLTVAGLSTYPEERAGDTYEITVYGDNLGSGDIRATLKDVQERDQHGSVKYRQYRGTQIPIYNPPPGIGLIDKIRGEPRWTAWLRVSPHYTSDALALLRNGRDGACCTADQRPTGACTDQRASRHHCCSTKALPPPSARLIRHRFLGQQEPAPELYTKRVPIPIPDHSAGSGKRCCGQRNYRKDVACHGGNASKSSG</sequence>
<comment type="caution">
    <text evidence="2">The sequence shown here is derived from an EMBL/GenBank/DDBJ whole genome shotgun (WGS) entry which is preliminary data.</text>
</comment>
<gene>
    <name evidence="2" type="ORF">O7A60_17180</name>
</gene>
<name>A0ABU8KZZ9_9HYPH</name>
<feature type="region of interest" description="Disordered" evidence="1">
    <location>
        <begin position="1"/>
        <end position="47"/>
    </location>
</feature>
<dbReference type="EMBL" id="JAPYKS010000011">
    <property type="protein sequence ID" value="MEI9410493.1"/>
    <property type="molecule type" value="Genomic_DNA"/>
</dbReference>
<evidence type="ECO:0000313" key="3">
    <source>
        <dbReference type="Proteomes" id="UP001387293"/>
    </source>
</evidence>
<protein>
    <submittedName>
        <fullName evidence="2">Uncharacterized protein</fullName>
    </submittedName>
</protein>
<feature type="compositionally biased region" description="Basic residues" evidence="1">
    <location>
        <begin position="10"/>
        <end position="22"/>
    </location>
</feature>
<organism evidence="2 3">
    <name type="scientific">Mesorhizobium salmacidum</name>
    <dbReference type="NCBI Taxonomy" id="3015171"/>
    <lineage>
        <taxon>Bacteria</taxon>
        <taxon>Pseudomonadati</taxon>
        <taxon>Pseudomonadota</taxon>
        <taxon>Alphaproteobacteria</taxon>
        <taxon>Hyphomicrobiales</taxon>
        <taxon>Phyllobacteriaceae</taxon>
        <taxon>Mesorhizobium</taxon>
    </lineage>
</organism>
<dbReference type="Proteomes" id="UP001387293">
    <property type="component" value="Unassembled WGS sequence"/>
</dbReference>
<evidence type="ECO:0000313" key="2">
    <source>
        <dbReference type="EMBL" id="MEI9410493.1"/>
    </source>
</evidence>
<reference evidence="2 3" key="1">
    <citation type="submission" date="2022-12" db="EMBL/GenBank/DDBJ databases">
        <authorList>
            <person name="Muema E."/>
        </authorList>
    </citation>
    <scope>NUCLEOTIDE SEQUENCE [LARGE SCALE GENOMIC DNA]</scope>
    <source>
        <strain evidence="3">1326</strain>
    </source>
</reference>
<dbReference type="RefSeq" id="WP_337107254.1">
    <property type="nucleotide sequence ID" value="NZ_JAPYKS010000011.1"/>
</dbReference>